<reference evidence="3" key="2">
    <citation type="submission" date="2013-12" db="EMBL/GenBank/DDBJ databases">
        <title>Evolution of pathogenesis and genome organization in the Tremellales.</title>
        <authorList>
            <person name="Cuomo C."/>
            <person name="Litvintseva A."/>
            <person name="Heitman J."/>
            <person name="Chen Y."/>
            <person name="Sun S."/>
            <person name="Springer D."/>
            <person name="Dromer F."/>
            <person name="Young S."/>
            <person name="Zeng Q."/>
            <person name="Chapman S."/>
            <person name="Gujja S."/>
            <person name="Saif S."/>
            <person name="Birren B."/>
        </authorList>
    </citation>
    <scope>NUCLEOTIDE SEQUENCE [LARGE SCALE GENOMIC DNA]</scope>
    <source>
        <strain evidence="3">BCC8398</strain>
    </source>
</reference>
<feature type="compositionally biased region" description="Polar residues" evidence="1">
    <location>
        <begin position="69"/>
        <end position="82"/>
    </location>
</feature>
<feature type="region of interest" description="Disordered" evidence="1">
    <location>
        <begin position="1"/>
        <end position="83"/>
    </location>
</feature>
<organism evidence="2 3">
    <name type="scientific">Kwoniella heveanensis BCC8398</name>
    <dbReference type="NCBI Taxonomy" id="1296120"/>
    <lineage>
        <taxon>Eukaryota</taxon>
        <taxon>Fungi</taxon>
        <taxon>Dikarya</taxon>
        <taxon>Basidiomycota</taxon>
        <taxon>Agaricomycotina</taxon>
        <taxon>Tremellomycetes</taxon>
        <taxon>Tremellales</taxon>
        <taxon>Cryptococcaceae</taxon>
        <taxon>Kwoniella</taxon>
    </lineage>
</organism>
<evidence type="ECO:0000313" key="2">
    <source>
        <dbReference type="EMBL" id="OCF38227.1"/>
    </source>
</evidence>
<protein>
    <submittedName>
        <fullName evidence="2">Uncharacterized protein</fullName>
    </submittedName>
</protein>
<name>A0A1B9H4N2_9TREE</name>
<accession>A0A1B9H4N2</accession>
<proteinExistence type="predicted"/>
<feature type="compositionally biased region" description="Basic and acidic residues" evidence="1">
    <location>
        <begin position="148"/>
        <end position="158"/>
    </location>
</feature>
<feature type="compositionally biased region" description="Polar residues" evidence="1">
    <location>
        <begin position="17"/>
        <end position="34"/>
    </location>
</feature>
<sequence length="183" mass="19939">MSAGGQQSTRFEGHPSVPSTRTAATTSSNPMTRTTRTRAGPGSGNPSATGTAVSAATATDDDIATTSSRQAQHTFHQPTVTDTDVLKLRDELESKRASEFVQTIKKAQRRLREEGTDPEPDYTSQAIWQDVLERTTVDLASCLERMTDEGRREAERSIWESAEPESTGAKKRSLWSKMGFSGS</sequence>
<dbReference type="AlphaFoldDB" id="A0A1B9H4N2"/>
<feature type="region of interest" description="Disordered" evidence="1">
    <location>
        <begin position="148"/>
        <end position="183"/>
    </location>
</feature>
<feature type="compositionally biased region" description="Polar residues" evidence="1">
    <location>
        <begin position="1"/>
        <end position="10"/>
    </location>
</feature>
<dbReference type="EMBL" id="KI669492">
    <property type="protein sequence ID" value="OCF38227.1"/>
    <property type="molecule type" value="Genomic_DNA"/>
</dbReference>
<dbReference type="Proteomes" id="UP000092666">
    <property type="component" value="Unassembled WGS sequence"/>
</dbReference>
<evidence type="ECO:0000313" key="3">
    <source>
        <dbReference type="Proteomes" id="UP000092666"/>
    </source>
</evidence>
<feature type="compositionally biased region" description="Low complexity" evidence="1">
    <location>
        <begin position="47"/>
        <end position="68"/>
    </location>
</feature>
<reference evidence="2 3" key="1">
    <citation type="submission" date="2013-07" db="EMBL/GenBank/DDBJ databases">
        <title>The Genome Sequence of Cryptococcus heveanensis BCC8398.</title>
        <authorList>
            <consortium name="The Broad Institute Genome Sequencing Platform"/>
            <person name="Cuomo C."/>
            <person name="Litvintseva A."/>
            <person name="Chen Y."/>
            <person name="Heitman J."/>
            <person name="Sun S."/>
            <person name="Springer D."/>
            <person name="Dromer F."/>
            <person name="Young S.K."/>
            <person name="Zeng Q."/>
            <person name="Gargeya S."/>
            <person name="Fitzgerald M."/>
            <person name="Abouelleil A."/>
            <person name="Alvarado L."/>
            <person name="Berlin A.M."/>
            <person name="Chapman S.B."/>
            <person name="Dewar J."/>
            <person name="Goldberg J."/>
            <person name="Griggs A."/>
            <person name="Gujja S."/>
            <person name="Hansen M."/>
            <person name="Howarth C."/>
            <person name="Imamovic A."/>
            <person name="Larimer J."/>
            <person name="McCowan C."/>
            <person name="Murphy C."/>
            <person name="Pearson M."/>
            <person name="Priest M."/>
            <person name="Roberts A."/>
            <person name="Saif S."/>
            <person name="Shea T."/>
            <person name="Sykes S."/>
            <person name="Wortman J."/>
            <person name="Nusbaum C."/>
            <person name="Birren B."/>
        </authorList>
    </citation>
    <scope>NUCLEOTIDE SEQUENCE [LARGE SCALE GENOMIC DNA]</scope>
    <source>
        <strain evidence="2 3">BCC8398</strain>
    </source>
</reference>
<evidence type="ECO:0000256" key="1">
    <source>
        <dbReference type="SAM" id="MobiDB-lite"/>
    </source>
</evidence>
<gene>
    <name evidence="2" type="ORF">I316_00453</name>
</gene>
<keyword evidence="3" id="KW-1185">Reference proteome</keyword>